<gene>
    <name evidence="1" type="ORF">WM2015_2394</name>
</gene>
<evidence type="ECO:0000313" key="1">
    <source>
        <dbReference type="EMBL" id="AKS42756.1"/>
    </source>
</evidence>
<dbReference type="Proteomes" id="UP000066624">
    <property type="component" value="Chromosome"/>
</dbReference>
<dbReference type="STRING" id="1579979.WM2015_2394"/>
<dbReference type="PANTHER" id="PTHR12526">
    <property type="entry name" value="GLYCOSYLTRANSFERASE"/>
    <property type="match status" value="1"/>
</dbReference>
<dbReference type="GO" id="GO:0016740">
    <property type="term" value="F:transferase activity"/>
    <property type="evidence" value="ECO:0007669"/>
    <property type="project" value="UniProtKB-KW"/>
</dbReference>
<name>A0A0K0XYQ5_9GAMM</name>
<dbReference type="Pfam" id="PF13692">
    <property type="entry name" value="Glyco_trans_1_4"/>
    <property type="match status" value="1"/>
</dbReference>
<organism evidence="1 2">
    <name type="scientific">Wenzhouxiangella marina</name>
    <dbReference type="NCBI Taxonomy" id="1579979"/>
    <lineage>
        <taxon>Bacteria</taxon>
        <taxon>Pseudomonadati</taxon>
        <taxon>Pseudomonadota</taxon>
        <taxon>Gammaproteobacteria</taxon>
        <taxon>Chromatiales</taxon>
        <taxon>Wenzhouxiangellaceae</taxon>
        <taxon>Wenzhouxiangella</taxon>
    </lineage>
</organism>
<keyword evidence="2" id="KW-1185">Reference proteome</keyword>
<accession>A0A0K0XYQ5</accession>
<dbReference type="EMBL" id="CP012154">
    <property type="protein sequence ID" value="AKS42756.1"/>
    <property type="molecule type" value="Genomic_DNA"/>
</dbReference>
<dbReference type="KEGG" id="wma:WM2015_2394"/>
<sequence>MLVGAGELEEHLRHLANDLGVAEQVVFAGFHDDPAPFYASADLFVLTSDREGFGNVIVEAMAQGTPVVCTDCPFGPAEILEGGRFGRLVPVGDEVALAEAMGDVLVNPPDSANLRRRAAEFAPDIAARKYLELLFPT</sequence>
<dbReference type="AlphaFoldDB" id="A0A0K0XYQ5"/>
<proteinExistence type="predicted"/>
<dbReference type="SUPFAM" id="SSF53756">
    <property type="entry name" value="UDP-Glycosyltransferase/glycogen phosphorylase"/>
    <property type="match status" value="1"/>
</dbReference>
<evidence type="ECO:0000313" key="2">
    <source>
        <dbReference type="Proteomes" id="UP000066624"/>
    </source>
</evidence>
<protein>
    <submittedName>
        <fullName evidence="1">Glycosyl transferase group 1</fullName>
    </submittedName>
</protein>
<dbReference type="Gene3D" id="3.40.50.2000">
    <property type="entry name" value="Glycogen Phosphorylase B"/>
    <property type="match status" value="1"/>
</dbReference>
<keyword evidence="1" id="KW-0808">Transferase</keyword>
<reference evidence="1 2" key="1">
    <citation type="submission" date="2015-07" db="EMBL/GenBank/DDBJ databases">
        <authorList>
            <person name="Noorani M."/>
        </authorList>
    </citation>
    <scope>NUCLEOTIDE SEQUENCE [LARGE SCALE GENOMIC DNA]</scope>
    <source>
        <strain evidence="1 2">KCTC 42284</strain>
    </source>
</reference>
<dbReference type="CDD" id="cd03811">
    <property type="entry name" value="GT4_GT28_WabH-like"/>
    <property type="match status" value="1"/>
</dbReference>